<sequence>MKSKLMVISLFLLFVSGTIGTPMVKAETDLHKMKSYIQNKYVGQKPKFWGEKIPGVILRLPTNEKVIALTFDACGGPKGSNF</sequence>
<evidence type="ECO:0000313" key="3">
    <source>
        <dbReference type="Proteomes" id="UP000623967"/>
    </source>
</evidence>
<name>A0ABS1TSU1_9BACI</name>
<proteinExistence type="predicted"/>
<reference evidence="2 3" key="1">
    <citation type="submission" date="2021-01" db="EMBL/GenBank/DDBJ databases">
        <title>Genome public.</title>
        <authorList>
            <person name="Liu C."/>
            <person name="Sun Q."/>
        </authorList>
    </citation>
    <scope>NUCLEOTIDE SEQUENCE [LARGE SCALE GENOMIC DNA]</scope>
    <source>
        <strain evidence="2 3">YIM B02564</strain>
    </source>
</reference>
<keyword evidence="3" id="KW-1185">Reference proteome</keyword>
<protein>
    <submittedName>
        <fullName evidence="2">Uncharacterized protein</fullName>
    </submittedName>
</protein>
<keyword evidence="1" id="KW-0732">Signal</keyword>
<dbReference type="EMBL" id="JAESWB010000326">
    <property type="protein sequence ID" value="MBL4954387.1"/>
    <property type="molecule type" value="Genomic_DNA"/>
</dbReference>
<feature type="signal peptide" evidence="1">
    <location>
        <begin position="1"/>
        <end position="20"/>
    </location>
</feature>
<dbReference type="RefSeq" id="WP_202655636.1">
    <property type="nucleotide sequence ID" value="NZ_JAESWB010000326.1"/>
</dbReference>
<evidence type="ECO:0000313" key="2">
    <source>
        <dbReference type="EMBL" id="MBL4954387.1"/>
    </source>
</evidence>
<accession>A0ABS1TSU1</accession>
<gene>
    <name evidence="2" type="ORF">JK635_19705</name>
</gene>
<organism evidence="2 3">
    <name type="scientific">Neobacillus paridis</name>
    <dbReference type="NCBI Taxonomy" id="2803862"/>
    <lineage>
        <taxon>Bacteria</taxon>
        <taxon>Bacillati</taxon>
        <taxon>Bacillota</taxon>
        <taxon>Bacilli</taxon>
        <taxon>Bacillales</taxon>
        <taxon>Bacillaceae</taxon>
        <taxon>Neobacillus</taxon>
    </lineage>
</organism>
<comment type="caution">
    <text evidence="2">The sequence shown here is derived from an EMBL/GenBank/DDBJ whole genome shotgun (WGS) entry which is preliminary data.</text>
</comment>
<feature type="chain" id="PRO_5045837810" evidence="1">
    <location>
        <begin position="21"/>
        <end position="82"/>
    </location>
</feature>
<evidence type="ECO:0000256" key="1">
    <source>
        <dbReference type="SAM" id="SignalP"/>
    </source>
</evidence>
<dbReference type="Proteomes" id="UP000623967">
    <property type="component" value="Unassembled WGS sequence"/>
</dbReference>